<evidence type="ECO:0000313" key="8">
    <source>
        <dbReference type="EMBL" id="GBB94562.1"/>
    </source>
</evidence>
<protein>
    <submittedName>
        <fullName evidence="8">Uncharacterized protein</fullName>
    </submittedName>
</protein>
<keyword evidence="9" id="KW-1185">Reference proteome</keyword>
<dbReference type="Pfam" id="PF00788">
    <property type="entry name" value="RA"/>
    <property type="match status" value="1"/>
</dbReference>
<dbReference type="SUPFAM" id="SSF47769">
    <property type="entry name" value="SAM/Pointed domain"/>
    <property type="match status" value="1"/>
</dbReference>
<proteinExistence type="predicted"/>
<evidence type="ECO:0000256" key="1">
    <source>
        <dbReference type="ARBA" id="ARBA00022443"/>
    </source>
</evidence>
<dbReference type="AlphaFoldDB" id="A0A2Z6R171"/>
<dbReference type="PROSITE" id="PS50002">
    <property type="entry name" value="SH3"/>
    <property type="match status" value="2"/>
</dbReference>
<dbReference type="SMART" id="SM00326">
    <property type="entry name" value="SH3"/>
    <property type="match status" value="2"/>
</dbReference>
<dbReference type="CDD" id="cd09533">
    <property type="entry name" value="SAM_Ste50-like_fungal"/>
    <property type="match status" value="1"/>
</dbReference>
<feature type="region of interest" description="Disordered" evidence="4">
    <location>
        <begin position="221"/>
        <end position="256"/>
    </location>
</feature>
<dbReference type="PANTHER" id="PTHR24135">
    <property type="entry name" value="SH3 AND MULTIPLE ANKYRIN REPEAT DOMAINS PROTEIN"/>
    <property type="match status" value="1"/>
</dbReference>
<feature type="compositionally biased region" description="Polar residues" evidence="4">
    <location>
        <begin position="407"/>
        <end position="420"/>
    </location>
</feature>
<feature type="compositionally biased region" description="Basic and acidic residues" evidence="4">
    <location>
        <begin position="237"/>
        <end position="253"/>
    </location>
</feature>
<evidence type="ECO:0000259" key="7">
    <source>
        <dbReference type="PROSITE" id="PS50200"/>
    </source>
</evidence>
<name>A0A2Z6R171_9GLOM</name>
<dbReference type="CDD" id="cd01786">
    <property type="entry name" value="RA_STE50"/>
    <property type="match status" value="1"/>
</dbReference>
<dbReference type="SMART" id="SM00314">
    <property type="entry name" value="RA"/>
    <property type="match status" value="1"/>
</dbReference>
<sequence>MTPARNRVLSLNLSTCFQSKIKNCSTKYLIKTDYFNCSMDRTTESVTSWDVNKVHAWLSSLGYSSYESQLKEQGISGEILVHLDHEALKDLGIRSVGHRVSILKAIYNLKIQYNVPVEIGEYIPPSAEFESAMSVTNGIPDLRKIESAIQERDALISYLSKEIQKLSTELSKLRDELWKMTKENKPLPEPERSPNKLKYGNVKANLSVTVPGISITNYSKSPTYSSDGSSAPPSPHSPRDGNRNRYHNNDFDKQNTMPQVTVNDTQNGSIKFFGNNQNANTNREAESYKSFRVSLEDPCYKVLPAALKKYKITDDWRQYALFICYGSPDHTTERCLSYDEKPLLLFQKLKEANQNPVFMLKNIKEIKSPVATAEEIINSLKANKSKRRTTQFLNKELPPAPDENYPIPSSNQPSSEYQTNDYSSDLVEGNGTAVAIYPYVPELDDELNVIVGDVFKIRSKDSGWCFVEKDGQTGWVPANFLLETSVNGGDIMDDDSPYVGRGVALIDYEELNIKKDDTLRIYKKQDHWLYCEINDERGWVPSWYVRIDKDLIYEDESEVDPTSPRRNGYESGQRSPYFLHHTMGTPIRNNYNHNDYSFAHHFGEGFLI</sequence>
<keyword evidence="1 2" id="KW-0728">SH3 domain</keyword>
<dbReference type="InterPro" id="IPR000159">
    <property type="entry name" value="RA_dom"/>
</dbReference>
<dbReference type="InterPro" id="IPR001452">
    <property type="entry name" value="SH3_domain"/>
</dbReference>
<dbReference type="SMART" id="SM00454">
    <property type="entry name" value="SAM"/>
    <property type="match status" value="1"/>
</dbReference>
<dbReference type="InterPro" id="IPR051569">
    <property type="entry name" value="SHANK"/>
</dbReference>
<dbReference type="PROSITE" id="PS50200">
    <property type="entry name" value="RA"/>
    <property type="match status" value="1"/>
</dbReference>
<evidence type="ECO:0000313" key="9">
    <source>
        <dbReference type="Proteomes" id="UP000247702"/>
    </source>
</evidence>
<dbReference type="GO" id="GO:0030160">
    <property type="term" value="F:synaptic receptor adaptor activity"/>
    <property type="evidence" value="ECO:0007669"/>
    <property type="project" value="TreeGrafter"/>
</dbReference>
<dbReference type="InterPro" id="IPR036028">
    <property type="entry name" value="SH3-like_dom_sf"/>
</dbReference>
<dbReference type="GO" id="GO:0007165">
    <property type="term" value="P:signal transduction"/>
    <property type="evidence" value="ECO:0007669"/>
    <property type="project" value="InterPro"/>
</dbReference>
<dbReference type="Proteomes" id="UP000247702">
    <property type="component" value="Unassembled WGS sequence"/>
</dbReference>
<dbReference type="InterPro" id="IPR001660">
    <property type="entry name" value="SAM"/>
</dbReference>
<evidence type="ECO:0000259" key="6">
    <source>
        <dbReference type="PROSITE" id="PS50105"/>
    </source>
</evidence>
<accession>A0A2Z6R171</accession>
<dbReference type="Gene3D" id="2.30.30.40">
    <property type="entry name" value="SH3 Domains"/>
    <property type="match status" value="2"/>
</dbReference>
<dbReference type="InterPro" id="IPR029071">
    <property type="entry name" value="Ubiquitin-like_domsf"/>
</dbReference>
<feature type="domain" description="SH3" evidence="5">
    <location>
        <begin position="428"/>
        <end position="486"/>
    </location>
</feature>
<keyword evidence="3" id="KW-0175">Coiled coil</keyword>
<feature type="domain" description="SAM" evidence="6">
    <location>
        <begin position="49"/>
        <end position="112"/>
    </location>
</feature>
<feature type="region of interest" description="Disordered" evidence="4">
    <location>
        <begin position="395"/>
        <end position="420"/>
    </location>
</feature>
<dbReference type="GO" id="GO:0035255">
    <property type="term" value="F:ionotropic glutamate receptor binding"/>
    <property type="evidence" value="ECO:0007669"/>
    <property type="project" value="TreeGrafter"/>
</dbReference>
<dbReference type="Gene3D" id="1.10.150.50">
    <property type="entry name" value="Transcription Factor, Ets-1"/>
    <property type="match status" value="1"/>
</dbReference>
<gene>
    <name evidence="8" type="ORF">RclHR1_02380021</name>
</gene>
<dbReference type="SUPFAM" id="SSF50044">
    <property type="entry name" value="SH3-domain"/>
    <property type="match status" value="2"/>
</dbReference>
<dbReference type="EMBL" id="BEXD01001535">
    <property type="protein sequence ID" value="GBB94562.1"/>
    <property type="molecule type" value="Genomic_DNA"/>
</dbReference>
<dbReference type="PANTHER" id="PTHR24135:SF28">
    <property type="entry name" value="LD13733P"/>
    <property type="match status" value="1"/>
</dbReference>
<dbReference type="Pfam" id="PF14604">
    <property type="entry name" value="SH3_9"/>
    <property type="match status" value="1"/>
</dbReference>
<feature type="compositionally biased region" description="Polar residues" evidence="4">
    <location>
        <begin position="221"/>
        <end position="231"/>
    </location>
</feature>
<dbReference type="CDD" id="cd00174">
    <property type="entry name" value="SH3"/>
    <property type="match status" value="1"/>
</dbReference>
<comment type="caution">
    <text evidence="8">The sequence shown here is derived from an EMBL/GenBank/DDBJ whole genome shotgun (WGS) entry which is preliminary data.</text>
</comment>
<evidence type="ECO:0000259" key="5">
    <source>
        <dbReference type="PROSITE" id="PS50002"/>
    </source>
</evidence>
<feature type="domain" description="Ras-associating" evidence="7">
    <location>
        <begin position="266"/>
        <end position="365"/>
    </location>
</feature>
<dbReference type="Gene3D" id="3.10.20.90">
    <property type="entry name" value="Phosphatidylinositol 3-kinase Catalytic Subunit, Chain A, domain 1"/>
    <property type="match status" value="1"/>
</dbReference>
<dbReference type="Pfam" id="PF07647">
    <property type="entry name" value="SAM_2"/>
    <property type="match status" value="1"/>
</dbReference>
<dbReference type="PROSITE" id="PS50105">
    <property type="entry name" value="SAM_DOMAIN"/>
    <property type="match status" value="1"/>
</dbReference>
<dbReference type="InterPro" id="IPR013761">
    <property type="entry name" value="SAM/pointed_sf"/>
</dbReference>
<organism evidence="8 9">
    <name type="scientific">Rhizophagus clarus</name>
    <dbReference type="NCBI Taxonomy" id="94130"/>
    <lineage>
        <taxon>Eukaryota</taxon>
        <taxon>Fungi</taxon>
        <taxon>Fungi incertae sedis</taxon>
        <taxon>Mucoromycota</taxon>
        <taxon>Glomeromycotina</taxon>
        <taxon>Glomeromycetes</taxon>
        <taxon>Glomerales</taxon>
        <taxon>Glomeraceae</taxon>
        <taxon>Rhizophagus</taxon>
    </lineage>
</organism>
<reference evidence="8 9" key="1">
    <citation type="submission" date="2017-11" db="EMBL/GenBank/DDBJ databases">
        <title>The genome of Rhizophagus clarus HR1 reveals common genetic basis of auxotrophy among arbuscular mycorrhizal fungi.</title>
        <authorList>
            <person name="Kobayashi Y."/>
        </authorList>
    </citation>
    <scope>NUCLEOTIDE SEQUENCE [LARGE SCALE GENOMIC DNA]</scope>
    <source>
        <strain evidence="8 9">HR1</strain>
    </source>
</reference>
<evidence type="ECO:0000256" key="4">
    <source>
        <dbReference type="SAM" id="MobiDB-lite"/>
    </source>
</evidence>
<dbReference type="SUPFAM" id="SSF54236">
    <property type="entry name" value="Ubiquitin-like"/>
    <property type="match status" value="1"/>
</dbReference>
<dbReference type="STRING" id="94130.A0A2Z6R171"/>
<feature type="domain" description="SH3" evidence="5">
    <location>
        <begin position="497"/>
        <end position="550"/>
    </location>
</feature>
<evidence type="ECO:0000256" key="3">
    <source>
        <dbReference type="SAM" id="Coils"/>
    </source>
</evidence>
<dbReference type="Pfam" id="PF07653">
    <property type="entry name" value="SH3_2"/>
    <property type="match status" value="1"/>
</dbReference>
<evidence type="ECO:0000256" key="2">
    <source>
        <dbReference type="PROSITE-ProRule" id="PRU00192"/>
    </source>
</evidence>
<feature type="coiled-coil region" evidence="3">
    <location>
        <begin position="156"/>
        <end position="183"/>
    </location>
</feature>